<keyword evidence="2" id="KW-1185">Reference proteome</keyword>
<dbReference type="InterPro" id="IPR028796">
    <property type="entry name" value="BBS8"/>
</dbReference>
<accession>A0ABD0JFL9</accession>
<protein>
    <submittedName>
        <fullName evidence="1">Uncharacterized protein</fullName>
    </submittedName>
</protein>
<dbReference type="PANTHER" id="PTHR44177:SF1">
    <property type="entry name" value="TETRATRICOPEPTIDE REPEAT PROTEIN 8"/>
    <property type="match status" value="1"/>
</dbReference>
<dbReference type="Proteomes" id="UP001519460">
    <property type="component" value="Unassembled WGS sequence"/>
</dbReference>
<evidence type="ECO:0000313" key="1">
    <source>
        <dbReference type="EMBL" id="KAK7473667.1"/>
    </source>
</evidence>
<gene>
    <name evidence="1" type="ORF">BaRGS_00035064</name>
</gene>
<dbReference type="EMBL" id="JACVVK020000461">
    <property type="protein sequence ID" value="KAK7473667.1"/>
    <property type="molecule type" value="Genomic_DNA"/>
</dbReference>
<reference evidence="1 2" key="1">
    <citation type="journal article" date="2023" name="Sci. Data">
        <title>Genome assembly of the Korean intertidal mud-creeper Batillaria attramentaria.</title>
        <authorList>
            <person name="Patra A.K."/>
            <person name="Ho P.T."/>
            <person name="Jun S."/>
            <person name="Lee S.J."/>
            <person name="Kim Y."/>
            <person name="Won Y.J."/>
        </authorList>
    </citation>
    <scope>NUCLEOTIDE SEQUENCE [LARGE SCALE GENOMIC DNA]</scope>
    <source>
        <strain evidence="1">Wonlab-2016</strain>
    </source>
</reference>
<proteinExistence type="predicted"/>
<comment type="caution">
    <text evidence="1">The sequence shown here is derived from an EMBL/GenBank/DDBJ whole genome shotgun (WGS) entry which is preliminary data.</text>
</comment>
<sequence>MGTGSHSLIVCLCPDGTNRRQTSVTTVSLDGLSNTASDKSLGNRGGICDHNLAYQCFRLTLASNNDHAEAYNNLGVLELKRGHVEAEFLLISERRPAGHRPTLGSVGTRTYEPTKSVAVRSFNKIAIAQSAAKIYLPSALSLNRISTANCTTHILPSDQPGSSSEVCMASVLLSYSCRN</sequence>
<organism evidence="1 2">
    <name type="scientific">Batillaria attramentaria</name>
    <dbReference type="NCBI Taxonomy" id="370345"/>
    <lineage>
        <taxon>Eukaryota</taxon>
        <taxon>Metazoa</taxon>
        <taxon>Spiralia</taxon>
        <taxon>Lophotrochozoa</taxon>
        <taxon>Mollusca</taxon>
        <taxon>Gastropoda</taxon>
        <taxon>Caenogastropoda</taxon>
        <taxon>Sorbeoconcha</taxon>
        <taxon>Cerithioidea</taxon>
        <taxon>Batillariidae</taxon>
        <taxon>Batillaria</taxon>
    </lineage>
</organism>
<evidence type="ECO:0000313" key="2">
    <source>
        <dbReference type="Proteomes" id="UP001519460"/>
    </source>
</evidence>
<name>A0ABD0JFL9_9CAEN</name>
<dbReference type="PANTHER" id="PTHR44177">
    <property type="entry name" value="TETRATRICOPEPTIDE REPEAT PROTEIN 8"/>
    <property type="match status" value="1"/>
</dbReference>
<dbReference type="AlphaFoldDB" id="A0ABD0JFL9"/>